<dbReference type="Proteomes" id="UP000264006">
    <property type="component" value="Chromosome"/>
</dbReference>
<evidence type="ECO:0000256" key="8">
    <source>
        <dbReference type="SAM" id="Phobius"/>
    </source>
</evidence>
<feature type="region of interest" description="Disordered" evidence="7">
    <location>
        <begin position="363"/>
        <end position="481"/>
    </location>
</feature>
<protein>
    <recommendedName>
        <fullName evidence="1">non-specific serine/threonine protein kinase</fullName>
        <ecNumber evidence="1">2.7.11.1</ecNumber>
    </recommendedName>
</protein>
<keyword evidence="5 10" id="KW-0418">Kinase</keyword>
<dbReference type="PANTHER" id="PTHR43289:SF6">
    <property type="entry name" value="SERINE_THREONINE-PROTEIN KINASE NEKL-3"/>
    <property type="match status" value="1"/>
</dbReference>
<evidence type="ECO:0000256" key="2">
    <source>
        <dbReference type="ARBA" id="ARBA00022527"/>
    </source>
</evidence>
<keyword evidence="4" id="KW-0547">Nucleotide-binding</keyword>
<dbReference type="Pfam" id="PF00069">
    <property type="entry name" value="Pkinase"/>
    <property type="match status" value="1"/>
</dbReference>
<dbReference type="RefSeq" id="WP_164710490.1">
    <property type="nucleotide sequence ID" value="NZ_CP031165.1"/>
</dbReference>
<dbReference type="PROSITE" id="PS00108">
    <property type="entry name" value="PROTEIN_KINASE_ST"/>
    <property type="match status" value="1"/>
</dbReference>
<evidence type="ECO:0000313" key="11">
    <source>
        <dbReference type="Proteomes" id="UP000264006"/>
    </source>
</evidence>
<keyword evidence="6" id="KW-0067">ATP-binding</keyword>
<sequence>MPPLETVVADRYRLIELIGRGGAGEVWRARDERLQRDVAVKRIRLAPLDGEADGQPTTSRAMREARAAARLSHPGVVTIYDVVTTDEETVANLVMELVDAPDLASVVQRDGTLSPERAAAIGGSLLEALTAGHGMGILHRDVKPSNVLLPAGGRPRLTDFGTATIAGEDRLTASGIVVGSPAYMSPEQALGEPVDPRTDLWSLGATLFHAVEGHPPFGAGSPIATARAVTADPPRPAERAGALAPLLAALLTKDPDGRPGVEEVRAALAGVAAGTSSPADIAPVPAGTMPVPADTMPVPADTMPVPADTVPMPAEGSGPLGAAVHHDPARRRRHLVVGGAMALVVVLGVVVIGLVGDGGGDPATSVTAPTAQPADPTEPGAVADAPAPTPIDEGTATAPPTPVPTSSAVATDLPAAEDARPDEDGDQNEENDGEDDDSDDDGDGEDGDDEDGDDEADGGAEFGDGTVPEGWQTHQPEGAPYTVAHPADWVVEPSGGTLTDITDPNGPAYLRLDWTDDPAPDPVADWEAYEQDFAAAHPGYERLRLEPTTFNGEPAAIWEYRYGGGNGTLHAYNLNVSGSDYGYALNFQTSESRWADDVALFEGFTASYAIGS</sequence>
<keyword evidence="2 10" id="KW-0723">Serine/threonine-protein kinase</keyword>
<dbReference type="PROSITE" id="PS50011">
    <property type="entry name" value="PROTEIN_KINASE_DOM"/>
    <property type="match status" value="1"/>
</dbReference>
<keyword evidence="8" id="KW-0472">Membrane</keyword>
<keyword evidence="8" id="KW-0812">Transmembrane</keyword>
<feature type="transmembrane region" description="Helical" evidence="8">
    <location>
        <begin position="335"/>
        <end position="356"/>
    </location>
</feature>
<dbReference type="GO" id="GO:0004674">
    <property type="term" value="F:protein serine/threonine kinase activity"/>
    <property type="evidence" value="ECO:0007669"/>
    <property type="project" value="UniProtKB-KW"/>
</dbReference>
<evidence type="ECO:0000256" key="3">
    <source>
        <dbReference type="ARBA" id="ARBA00022679"/>
    </source>
</evidence>
<gene>
    <name evidence="10" type="ORF">DVS28_a2701</name>
</gene>
<dbReference type="InterPro" id="IPR000719">
    <property type="entry name" value="Prot_kinase_dom"/>
</dbReference>
<dbReference type="EMBL" id="CP031165">
    <property type="protein sequence ID" value="AXV07380.1"/>
    <property type="molecule type" value="Genomic_DNA"/>
</dbReference>
<dbReference type="InterPro" id="IPR011009">
    <property type="entry name" value="Kinase-like_dom_sf"/>
</dbReference>
<reference evidence="10 11" key="1">
    <citation type="submission" date="2018-09" db="EMBL/GenBank/DDBJ databases">
        <title>Complete genome sequence of Euzebya sp. DY32-46 isolated from seawater of Pacific Ocean.</title>
        <authorList>
            <person name="Xu L."/>
            <person name="Wu Y.-H."/>
            <person name="Xu X.-W."/>
        </authorList>
    </citation>
    <scope>NUCLEOTIDE SEQUENCE [LARGE SCALE GENOMIC DNA]</scope>
    <source>
        <strain evidence="10 11">DY32-46</strain>
    </source>
</reference>
<dbReference type="Gene3D" id="3.30.200.20">
    <property type="entry name" value="Phosphorylase Kinase, domain 1"/>
    <property type="match status" value="1"/>
</dbReference>
<evidence type="ECO:0000256" key="6">
    <source>
        <dbReference type="ARBA" id="ARBA00022840"/>
    </source>
</evidence>
<dbReference type="AlphaFoldDB" id="A0A346XYT3"/>
<feature type="domain" description="Protein kinase" evidence="9">
    <location>
        <begin position="12"/>
        <end position="268"/>
    </location>
</feature>
<dbReference type="SMART" id="SM00220">
    <property type="entry name" value="S_TKc"/>
    <property type="match status" value="1"/>
</dbReference>
<accession>A0A346XYT3</accession>
<evidence type="ECO:0000256" key="4">
    <source>
        <dbReference type="ARBA" id="ARBA00022741"/>
    </source>
</evidence>
<dbReference type="KEGG" id="euz:DVS28_a2701"/>
<dbReference type="Gene3D" id="1.10.510.10">
    <property type="entry name" value="Transferase(Phosphotransferase) domain 1"/>
    <property type="match status" value="1"/>
</dbReference>
<keyword evidence="11" id="KW-1185">Reference proteome</keyword>
<name>A0A346XYT3_9ACTN</name>
<dbReference type="InterPro" id="IPR008271">
    <property type="entry name" value="Ser/Thr_kinase_AS"/>
</dbReference>
<evidence type="ECO:0000313" key="10">
    <source>
        <dbReference type="EMBL" id="AXV07380.1"/>
    </source>
</evidence>
<evidence type="ECO:0000259" key="9">
    <source>
        <dbReference type="PROSITE" id="PS50011"/>
    </source>
</evidence>
<keyword evidence="3" id="KW-0808">Transferase</keyword>
<evidence type="ECO:0000256" key="5">
    <source>
        <dbReference type="ARBA" id="ARBA00022777"/>
    </source>
</evidence>
<dbReference type="PANTHER" id="PTHR43289">
    <property type="entry name" value="MITOGEN-ACTIVATED PROTEIN KINASE KINASE KINASE 20-RELATED"/>
    <property type="match status" value="1"/>
</dbReference>
<dbReference type="EC" id="2.7.11.1" evidence="1"/>
<evidence type="ECO:0000256" key="7">
    <source>
        <dbReference type="SAM" id="MobiDB-lite"/>
    </source>
</evidence>
<evidence type="ECO:0000256" key="1">
    <source>
        <dbReference type="ARBA" id="ARBA00012513"/>
    </source>
</evidence>
<proteinExistence type="predicted"/>
<feature type="compositionally biased region" description="Acidic residues" evidence="7">
    <location>
        <begin position="420"/>
        <end position="458"/>
    </location>
</feature>
<organism evidence="10 11">
    <name type="scientific">Euzebya pacifica</name>
    <dbReference type="NCBI Taxonomy" id="1608957"/>
    <lineage>
        <taxon>Bacteria</taxon>
        <taxon>Bacillati</taxon>
        <taxon>Actinomycetota</taxon>
        <taxon>Nitriliruptoria</taxon>
        <taxon>Euzebyales</taxon>
    </lineage>
</organism>
<dbReference type="GO" id="GO:0005524">
    <property type="term" value="F:ATP binding"/>
    <property type="evidence" value="ECO:0007669"/>
    <property type="project" value="UniProtKB-KW"/>
</dbReference>
<dbReference type="SUPFAM" id="SSF56112">
    <property type="entry name" value="Protein kinase-like (PK-like)"/>
    <property type="match status" value="1"/>
</dbReference>
<keyword evidence="8" id="KW-1133">Transmembrane helix</keyword>
<dbReference type="CDD" id="cd14014">
    <property type="entry name" value="STKc_PknB_like"/>
    <property type="match status" value="1"/>
</dbReference>